<evidence type="ECO:0008006" key="4">
    <source>
        <dbReference type="Google" id="ProtNLM"/>
    </source>
</evidence>
<dbReference type="EMBL" id="BGPR01155094">
    <property type="protein sequence ID" value="GBL73983.1"/>
    <property type="molecule type" value="Genomic_DNA"/>
</dbReference>
<protein>
    <recommendedName>
        <fullName evidence="4">CN hydrolase domain-containing protein</fullName>
    </recommendedName>
</protein>
<dbReference type="PANTHER" id="PTHR10609:SF27">
    <property type="entry name" value="CN HYDROLASE DOMAIN-CONTAINING PROTEIN-RELATED"/>
    <property type="match status" value="1"/>
</dbReference>
<gene>
    <name evidence="1" type="ORF">AVEN_48124_1</name>
    <name evidence="2" type="ORF">AVEN_72624_1</name>
</gene>
<comment type="caution">
    <text evidence="2">The sequence shown here is derived from an EMBL/GenBank/DDBJ whole genome shotgun (WGS) entry which is preliminary data.</text>
</comment>
<dbReference type="OrthoDB" id="6469659at2759"/>
<dbReference type="Gene3D" id="3.60.110.10">
    <property type="entry name" value="Carbon-nitrogen hydrolase"/>
    <property type="match status" value="1"/>
</dbReference>
<dbReference type="EMBL" id="BGPR01155092">
    <property type="protein sequence ID" value="GBL73975.1"/>
    <property type="molecule type" value="Genomic_DNA"/>
</dbReference>
<evidence type="ECO:0000313" key="2">
    <source>
        <dbReference type="EMBL" id="GBL73983.1"/>
    </source>
</evidence>
<reference evidence="2 3" key="1">
    <citation type="journal article" date="2019" name="Sci. Rep.">
        <title>Orb-weaving spider Araneus ventricosus genome elucidates the spidroin gene catalogue.</title>
        <authorList>
            <person name="Kono N."/>
            <person name="Nakamura H."/>
            <person name="Ohtoshi R."/>
            <person name="Moran D.A.P."/>
            <person name="Shinohara A."/>
            <person name="Yoshida Y."/>
            <person name="Fujiwara M."/>
            <person name="Mori M."/>
            <person name="Tomita M."/>
            <person name="Arakawa K."/>
        </authorList>
    </citation>
    <scope>NUCLEOTIDE SEQUENCE [LARGE SCALE GENOMIC DNA]</scope>
</reference>
<name>A0A4Y2A2N9_ARAVE</name>
<keyword evidence="3" id="KW-1185">Reference proteome</keyword>
<accession>A0A4Y2A2N9</accession>
<feature type="non-terminal residue" evidence="2">
    <location>
        <position position="170"/>
    </location>
</feature>
<dbReference type="InterPro" id="IPR036526">
    <property type="entry name" value="C-N_Hydrolase_sf"/>
</dbReference>
<organism evidence="2 3">
    <name type="scientific">Araneus ventricosus</name>
    <name type="common">Orbweaver spider</name>
    <name type="synonym">Epeira ventricosa</name>
    <dbReference type="NCBI Taxonomy" id="182803"/>
    <lineage>
        <taxon>Eukaryota</taxon>
        <taxon>Metazoa</taxon>
        <taxon>Ecdysozoa</taxon>
        <taxon>Arthropoda</taxon>
        <taxon>Chelicerata</taxon>
        <taxon>Arachnida</taxon>
        <taxon>Araneae</taxon>
        <taxon>Araneomorphae</taxon>
        <taxon>Entelegynae</taxon>
        <taxon>Araneoidea</taxon>
        <taxon>Araneidae</taxon>
        <taxon>Araneus</taxon>
    </lineage>
</organism>
<dbReference type="SUPFAM" id="SSF56317">
    <property type="entry name" value="Carbon-nitrogen hydrolase"/>
    <property type="match status" value="1"/>
</dbReference>
<proteinExistence type="predicted"/>
<dbReference type="PANTHER" id="PTHR10609">
    <property type="entry name" value="BIOTINIDASE-RELATED"/>
    <property type="match status" value="1"/>
</dbReference>
<evidence type="ECO:0000313" key="1">
    <source>
        <dbReference type="EMBL" id="GBL73975.1"/>
    </source>
</evidence>
<sequence length="170" mass="19134">MVASNDGYIFNDFNNFVYRRRGKIGILNSHGVLHKEHFAIASRKNKAERGQRAKTWCVAAFLALSIFQNLALTSVSAKTPSYFTAAVFEFVQTQKCTSDPQQAQKVLQFNLDVYIPVAKLAKSKEADILVFPEYALFPECNRTQTTLFCELVPDPEEKANPCVEAERFSG</sequence>
<dbReference type="AlphaFoldDB" id="A0A4Y2A2N9"/>
<dbReference type="Proteomes" id="UP000499080">
    <property type="component" value="Unassembled WGS sequence"/>
</dbReference>
<dbReference type="InterPro" id="IPR040154">
    <property type="entry name" value="Biotinidase/VNN"/>
</dbReference>
<evidence type="ECO:0000313" key="3">
    <source>
        <dbReference type="Proteomes" id="UP000499080"/>
    </source>
</evidence>